<dbReference type="EMBL" id="OIVN01000258">
    <property type="protein sequence ID" value="SPC77186.1"/>
    <property type="molecule type" value="Genomic_DNA"/>
</dbReference>
<gene>
    <name evidence="3" type="ORF">FSB_LOCUS5068</name>
</gene>
<proteinExistence type="predicted"/>
<organism evidence="3">
    <name type="scientific">Fagus sylvatica</name>
    <name type="common">Beechnut</name>
    <dbReference type="NCBI Taxonomy" id="28930"/>
    <lineage>
        <taxon>Eukaryota</taxon>
        <taxon>Viridiplantae</taxon>
        <taxon>Streptophyta</taxon>
        <taxon>Embryophyta</taxon>
        <taxon>Tracheophyta</taxon>
        <taxon>Spermatophyta</taxon>
        <taxon>Magnoliopsida</taxon>
        <taxon>eudicotyledons</taxon>
        <taxon>Gunneridae</taxon>
        <taxon>Pentapetalae</taxon>
        <taxon>rosids</taxon>
        <taxon>fabids</taxon>
        <taxon>Fagales</taxon>
        <taxon>Fagaceae</taxon>
        <taxon>Fagus</taxon>
    </lineage>
</organism>
<accession>A0A2N9EDY9</accession>
<keyword evidence="1" id="KW-0175">Coiled coil</keyword>
<dbReference type="Pfam" id="PF03732">
    <property type="entry name" value="Retrotrans_gag"/>
    <property type="match status" value="1"/>
</dbReference>
<feature type="coiled-coil region" evidence="1">
    <location>
        <begin position="13"/>
        <end position="47"/>
    </location>
</feature>
<protein>
    <recommendedName>
        <fullName evidence="2">Retrotransposon gag domain-containing protein</fullName>
    </recommendedName>
</protein>
<dbReference type="AlphaFoldDB" id="A0A2N9EDY9"/>
<sequence length="168" mass="18984">MGDECVEMLANEVANLASSVSSQQQTLKELQEMIAALHARLDHIAGNRNGNHGESSHRQTNYGSTGLEVTFKLDFPRFNGRNDPTSWICRQKGEITWANLKEGLYARYGPMEFDDNFGDLTKLKQIGTVREYEGYFERLLSRRLRVGRLPPSQQVGCFISGLKLTTLE</sequence>
<name>A0A2N9EDY9_FAGSY</name>
<dbReference type="InterPro" id="IPR005162">
    <property type="entry name" value="Retrotrans_gag_dom"/>
</dbReference>
<feature type="domain" description="Retrotransposon gag" evidence="2">
    <location>
        <begin position="94"/>
        <end position="163"/>
    </location>
</feature>
<reference evidence="3" key="1">
    <citation type="submission" date="2018-02" db="EMBL/GenBank/DDBJ databases">
        <authorList>
            <person name="Cohen D.B."/>
            <person name="Kent A.D."/>
        </authorList>
    </citation>
    <scope>NUCLEOTIDE SEQUENCE</scope>
</reference>
<evidence type="ECO:0000313" key="3">
    <source>
        <dbReference type="EMBL" id="SPC77186.1"/>
    </source>
</evidence>
<evidence type="ECO:0000259" key="2">
    <source>
        <dbReference type="Pfam" id="PF03732"/>
    </source>
</evidence>
<evidence type="ECO:0000256" key="1">
    <source>
        <dbReference type="SAM" id="Coils"/>
    </source>
</evidence>